<comment type="subunit">
    <text evidence="17">Component of the Smc5-Smc6 complex.</text>
</comment>
<keyword evidence="9 17" id="KW-0227">DNA damage</keyword>
<gene>
    <name evidence="19" type="ORF">ONB1V03_LOCUS1900</name>
</gene>
<protein>
    <recommendedName>
        <fullName evidence="6 17">Non-structural maintenance of chromosomes element 1 homolog</fullName>
        <ecNumber evidence="5 17">2.3.2.27</ecNumber>
    </recommendedName>
</protein>
<evidence type="ECO:0000256" key="7">
    <source>
        <dbReference type="ARBA" id="ARBA00022679"/>
    </source>
</evidence>
<dbReference type="InterPro" id="IPR036388">
    <property type="entry name" value="WH-like_DNA-bd_sf"/>
</dbReference>
<evidence type="ECO:0000256" key="2">
    <source>
        <dbReference type="ARBA" id="ARBA00004123"/>
    </source>
</evidence>
<evidence type="ECO:0000256" key="14">
    <source>
        <dbReference type="ARBA" id="ARBA00023172"/>
    </source>
</evidence>
<keyword evidence="10 17" id="KW-0863">Zinc-finger</keyword>
<keyword evidence="11 17" id="KW-0833">Ubl conjugation pathway</keyword>
<dbReference type="EMBL" id="OC915218">
    <property type="protein sequence ID" value="CAD7639293.1"/>
    <property type="molecule type" value="Genomic_DNA"/>
</dbReference>
<accession>A0A7R9LCY0</accession>
<evidence type="ECO:0000256" key="8">
    <source>
        <dbReference type="ARBA" id="ARBA00022723"/>
    </source>
</evidence>
<evidence type="ECO:0000256" key="15">
    <source>
        <dbReference type="ARBA" id="ARBA00023204"/>
    </source>
</evidence>
<dbReference type="Gene3D" id="3.90.1150.220">
    <property type="match status" value="1"/>
</dbReference>
<sequence>MTAENYLIQSLMWRQCLTEDKFKQMVGKCQRDLPEGSEVSAEMMGQMVAKVNRQLRPYNIEISRGPNESDGTIHYALINTADNDITRMASIWTQKELIYYKKVLTAIVESDNTSITSTKLLNIGRNDEIKFTVSAAENLMNKWMDQKWFEELSDGNIAIGVRSLLEMNVYIRDHFDVKDCLRCKILCVRGLDCMSCSSKLHYHCSDSQYIQDNKCPNCHKQFADTEHMNSGTTADNRDEDVDSDSDDTVVEDNPSGQRGRSKRSRLS</sequence>
<dbReference type="GO" id="GO:0005634">
    <property type="term" value="C:nucleus"/>
    <property type="evidence" value="ECO:0007669"/>
    <property type="project" value="UniProtKB-SubCell"/>
</dbReference>
<dbReference type="Proteomes" id="UP000728032">
    <property type="component" value="Unassembled WGS sequence"/>
</dbReference>
<comment type="similarity">
    <text evidence="4 17">Belongs to the NSE1 family.</text>
</comment>
<feature type="region of interest" description="Disordered" evidence="18">
    <location>
        <begin position="229"/>
        <end position="267"/>
    </location>
</feature>
<keyword evidence="14 17" id="KW-0233">DNA recombination</keyword>
<evidence type="ECO:0000256" key="3">
    <source>
        <dbReference type="ARBA" id="ARBA00004574"/>
    </source>
</evidence>
<evidence type="ECO:0000256" key="1">
    <source>
        <dbReference type="ARBA" id="ARBA00000900"/>
    </source>
</evidence>
<dbReference type="GO" id="GO:0008270">
    <property type="term" value="F:zinc ion binding"/>
    <property type="evidence" value="ECO:0007669"/>
    <property type="project" value="UniProtKB-KW"/>
</dbReference>
<dbReference type="EMBL" id="CAJPVJ010000393">
    <property type="protein sequence ID" value="CAG2162302.1"/>
    <property type="molecule type" value="Genomic_DNA"/>
</dbReference>
<dbReference type="Gene3D" id="1.10.10.10">
    <property type="entry name" value="Winged helix-like DNA-binding domain superfamily/Winged helix DNA-binding domain"/>
    <property type="match status" value="1"/>
</dbReference>
<keyword evidence="15 17" id="KW-0234">DNA repair</keyword>
<dbReference type="FunFam" id="1.10.10.10:FF:000270">
    <property type="entry name" value="Non-structural maintenance of chromosomes element 1 homolog"/>
    <property type="match status" value="1"/>
</dbReference>
<dbReference type="GO" id="GO:0000781">
    <property type="term" value="C:chromosome, telomeric region"/>
    <property type="evidence" value="ECO:0007669"/>
    <property type="project" value="UniProtKB-SubCell"/>
</dbReference>
<keyword evidence="8 17" id="KW-0479">Metal-binding</keyword>
<evidence type="ECO:0000256" key="12">
    <source>
        <dbReference type="ARBA" id="ARBA00022833"/>
    </source>
</evidence>
<dbReference type="InterPro" id="IPR011513">
    <property type="entry name" value="Nse1"/>
</dbReference>
<comment type="catalytic activity">
    <reaction evidence="1 17">
        <text>S-ubiquitinyl-[E2 ubiquitin-conjugating enzyme]-L-cysteine + [acceptor protein]-L-lysine = [E2 ubiquitin-conjugating enzyme]-L-cysteine + N(6)-ubiquitinyl-[acceptor protein]-L-lysine.</text>
        <dbReference type="EC" id="2.3.2.27"/>
    </reaction>
</comment>
<evidence type="ECO:0000256" key="10">
    <source>
        <dbReference type="ARBA" id="ARBA00022771"/>
    </source>
</evidence>
<dbReference type="EC" id="2.3.2.27" evidence="5 17"/>
<dbReference type="Pfam" id="PF07574">
    <property type="entry name" value="SMC_Nse1"/>
    <property type="match status" value="1"/>
</dbReference>
<dbReference type="GO" id="GO:0030915">
    <property type="term" value="C:Smc5-Smc6 complex"/>
    <property type="evidence" value="ECO:0007669"/>
    <property type="project" value="UniProtKB-UniRule"/>
</dbReference>
<evidence type="ECO:0000256" key="4">
    <source>
        <dbReference type="ARBA" id="ARBA00010258"/>
    </source>
</evidence>
<dbReference type="OrthoDB" id="185455at2759"/>
<keyword evidence="13" id="KW-0779">Telomere</keyword>
<dbReference type="PANTHER" id="PTHR20973">
    <property type="entry name" value="NON-SMC ELEMENT 1-RELATED"/>
    <property type="match status" value="1"/>
</dbReference>
<evidence type="ECO:0000256" key="13">
    <source>
        <dbReference type="ARBA" id="ARBA00022895"/>
    </source>
</evidence>
<evidence type="ECO:0000256" key="16">
    <source>
        <dbReference type="ARBA" id="ARBA00023242"/>
    </source>
</evidence>
<proteinExistence type="inferred from homology"/>
<evidence type="ECO:0000256" key="9">
    <source>
        <dbReference type="ARBA" id="ARBA00022763"/>
    </source>
</evidence>
<dbReference type="PANTHER" id="PTHR20973:SF0">
    <property type="entry name" value="NON-STRUCTURAL MAINTENANCE OF CHROMOSOMES ELEMENT 1 HOMOLOG"/>
    <property type="match status" value="1"/>
</dbReference>
<keyword evidence="13" id="KW-0158">Chromosome</keyword>
<feature type="compositionally biased region" description="Acidic residues" evidence="18">
    <location>
        <begin position="237"/>
        <end position="250"/>
    </location>
</feature>
<dbReference type="Gene3D" id="3.30.40.10">
    <property type="entry name" value="Zinc/RING finger domain, C3HC4 (zinc finger)"/>
    <property type="match status" value="1"/>
</dbReference>
<keyword evidence="12 17" id="KW-0862">Zinc</keyword>
<keyword evidence="16 17" id="KW-0539">Nucleus</keyword>
<evidence type="ECO:0000256" key="6">
    <source>
        <dbReference type="ARBA" id="ARBA00019422"/>
    </source>
</evidence>
<organism evidence="19">
    <name type="scientific">Oppiella nova</name>
    <dbReference type="NCBI Taxonomy" id="334625"/>
    <lineage>
        <taxon>Eukaryota</taxon>
        <taxon>Metazoa</taxon>
        <taxon>Ecdysozoa</taxon>
        <taxon>Arthropoda</taxon>
        <taxon>Chelicerata</taxon>
        <taxon>Arachnida</taxon>
        <taxon>Acari</taxon>
        <taxon>Acariformes</taxon>
        <taxon>Sarcoptiformes</taxon>
        <taxon>Oribatida</taxon>
        <taxon>Brachypylina</taxon>
        <taxon>Oppioidea</taxon>
        <taxon>Oppiidae</taxon>
        <taxon>Oppiella</taxon>
    </lineage>
</organism>
<evidence type="ECO:0000256" key="17">
    <source>
        <dbReference type="RuleBase" id="RU368018"/>
    </source>
</evidence>
<evidence type="ECO:0000256" key="18">
    <source>
        <dbReference type="SAM" id="MobiDB-lite"/>
    </source>
</evidence>
<keyword evidence="20" id="KW-1185">Reference proteome</keyword>
<evidence type="ECO:0000256" key="5">
    <source>
        <dbReference type="ARBA" id="ARBA00012483"/>
    </source>
</evidence>
<evidence type="ECO:0000256" key="11">
    <source>
        <dbReference type="ARBA" id="ARBA00022786"/>
    </source>
</evidence>
<dbReference type="GO" id="GO:0000724">
    <property type="term" value="P:double-strand break repair via homologous recombination"/>
    <property type="evidence" value="ECO:0007669"/>
    <property type="project" value="TreeGrafter"/>
</dbReference>
<dbReference type="InterPro" id="IPR013083">
    <property type="entry name" value="Znf_RING/FYVE/PHD"/>
</dbReference>
<comment type="subcellular location">
    <subcellularLocation>
        <location evidence="3">Chromosome</location>
        <location evidence="3">Telomere</location>
    </subcellularLocation>
    <subcellularLocation>
        <location evidence="2 17">Nucleus</location>
    </subcellularLocation>
</comment>
<evidence type="ECO:0000313" key="20">
    <source>
        <dbReference type="Proteomes" id="UP000728032"/>
    </source>
</evidence>
<dbReference type="AlphaFoldDB" id="A0A7R9LCY0"/>
<dbReference type="GO" id="GO:0061630">
    <property type="term" value="F:ubiquitin protein ligase activity"/>
    <property type="evidence" value="ECO:0007669"/>
    <property type="project" value="UniProtKB-EC"/>
</dbReference>
<name>A0A7R9LCY0_9ACAR</name>
<evidence type="ECO:0000313" key="19">
    <source>
        <dbReference type="EMBL" id="CAD7639293.1"/>
    </source>
</evidence>
<reference evidence="19" key="1">
    <citation type="submission" date="2020-11" db="EMBL/GenBank/DDBJ databases">
        <authorList>
            <person name="Tran Van P."/>
        </authorList>
    </citation>
    <scope>NUCLEOTIDE SEQUENCE</scope>
</reference>
<keyword evidence="7 17" id="KW-0808">Transferase</keyword>